<proteinExistence type="predicted"/>
<organism evidence="1">
    <name type="scientific">freshwater metagenome</name>
    <dbReference type="NCBI Taxonomy" id="449393"/>
    <lineage>
        <taxon>unclassified sequences</taxon>
        <taxon>metagenomes</taxon>
        <taxon>ecological metagenomes</taxon>
    </lineage>
</organism>
<protein>
    <submittedName>
        <fullName evidence="1">Unannotated protein</fullName>
    </submittedName>
</protein>
<reference evidence="1" key="1">
    <citation type="submission" date="2020-05" db="EMBL/GenBank/DDBJ databases">
        <authorList>
            <person name="Chiriac C."/>
            <person name="Salcher M."/>
            <person name="Ghai R."/>
            <person name="Kavagutti S V."/>
        </authorList>
    </citation>
    <scope>NUCLEOTIDE SEQUENCE</scope>
</reference>
<dbReference type="EMBL" id="CAFAAT010000021">
    <property type="protein sequence ID" value="CAB4801047.1"/>
    <property type="molecule type" value="Genomic_DNA"/>
</dbReference>
<name>A0A6J6Y5P4_9ZZZZ</name>
<dbReference type="AlphaFoldDB" id="A0A6J6Y5P4"/>
<sequence length="161" mass="16837">MIKTLLPSRSHLLCETSKTFSIISLLSGNLPIPLSLPVNRPIAGSITKIPRDFKVSTFATVAGLSHICGCIAGINKMGAVVVKTVFVKRSSARPAAIREIKSAVAGAINTKSAFTPSDTCGTVGISSQTSVLTFLPERASQVALPTKFKLEGVGTTVTKKP</sequence>
<gene>
    <name evidence="1" type="ORF">UFOPK3083_00354</name>
</gene>
<accession>A0A6J6Y5P4</accession>
<evidence type="ECO:0000313" key="1">
    <source>
        <dbReference type="EMBL" id="CAB4801047.1"/>
    </source>
</evidence>